<dbReference type="InterPro" id="IPR011047">
    <property type="entry name" value="Quinoprotein_ADH-like_sf"/>
</dbReference>
<dbReference type="OrthoDB" id="4816500at2"/>
<protein>
    <recommendedName>
        <fullName evidence="2">Pyrrolo-quinoline quinone repeat domain-containing protein</fullName>
    </recommendedName>
</protein>
<evidence type="ECO:0000256" key="1">
    <source>
        <dbReference type="SAM" id="MobiDB-lite"/>
    </source>
</evidence>
<comment type="caution">
    <text evidence="3">The sequence shown here is derived from an EMBL/GenBank/DDBJ whole genome shotgun (WGS) entry which is preliminary data.</text>
</comment>
<feature type="domain" description="Pyrrolo-quinoline quinone repeat" evidence="2">
    <location>
        <begin position="406"/>
        <end position="492"/>
    </location>
</feature>
<evidence type="ECO:0000259" key="2">
    <source>
        <dbReference type="Pfam" id="PF13360"/>
    </source>
</evidence>
<sequence>MVRGRGHVSEGDVDVVLDEGTDDGLDGGPSAGSAPGEGTGPARRVSRRRAAVGAATTALLVVTASTGVQAWQDRADRAALAAVPGVMPRADVAPEEVWSLPGGFVQEASDSVLLVHGLDGGGVTAAVDAATGEVLWRTVDASRDAGWGGCRFVREDAFPWFWGVGTAEPAQEVLCTATDIRADRPVTTTLQVRDARTGTVRAERTVPTEAQFVETVDGDVLHAGYDAAGRLEVVRWEPGADADRWRWRADEVASAGERGFGMLVTEGGVVVQTGDAVTTLSLEDGSEVPEASTEQAVLRVADLVDGAGIDVVLSFTGPATTVVTERDGSLRLEVEAWFAGPRVLDPRTPALLLVEDDGVLVAHDVRDGRELWRGRTGRAGEAGTGPTDPGAPLVQVEHRLVLATQGRLEVVDVRDGTSLWVAEGLDVTTGAAVTDGRSVVVPARVRGAVLGPDALVALDLRDGSEVWRVPLPGPADGLQVVGDVLVVQGVGGLVGLRP</sequence>
<dbReference type="Proteomes" id="UP000019753">
    <property type="component" value="Unassembled WGS sequence"/>
</dbReference>
<dbReference type="AlphaFoldDB" id="A0A021VXC9"/>
<evidence type="ECO:0000313" key="3">
    <source>
        <dbReference type="EMBL" id="EYR63737.1"/>
    </source>
</evidence>
<dbReference type="EMBL" id="AXCW01000071">
    <property type="protein sequence ID" value="EYR63737.1"/>
    <property type="molecule type" value="Genomic_DNA"/>
</dbReference>
<dbReference type="InterPro" id="IPR002372">
    <property type="entry name" value="PQQ_rpt_dom"/>
</dbReference>
<feature type="region of interest" description="Disordered" evidence="1">
    <location>
        <begin position="1"/>
        <end position="48"/>
    </location>
</feature>
<name>A0A021VXC9_9CELL</name>
<organism evidence="3 4">
    <name type="scientific">Actinotalea ferrariae CF5-4</name>
    <dbReference type="NCBI Taxonomy" id="948458"/>
    <lineage>
        <taxon>Bacteria</taxon>
        <taxon>Bacillati</taxon>
        <taxon>Actinomycetota</taxon>
        <taxon>Actinomycetes</taxon>
        <taxon>Micrococcales</taxon>
        <taxon>Cellulomonadaceae</taxon>
        <taxon>Actinotalea</taxon>
    </lineage>
</organism>
<proteinExistence type="predicted"/>
<dbReference type="Pfam" id="PF13360">
    <property type="entry name" value="PQQ_2"/>
    <property type="match status" value="1"/>
</dbReference>
<evidence type="ECO:0000313" key="4">
    <source>
        <dbReference type="Proteomes" id="UP000019753"/>
    </source>
</evidence>
<dbReference type="PANTHER" id="PTHR34512">
    <property type="entry name" value="CELL SURFACE PROTEIN"/>
    <property type="match status" value="1"/>
</dbReference>
<dbReference type="SUPFAM" id="SSF50998">
    <property type="entry name" value="Quinoprotein alcohol dehydrogenase-like"/>
    <property type="match status" value="2"/>
</dbReference>
<keyword evidence="4" id="KW-1185">Reference proteome</keyword>
<dbReference type="InterPro" id="IPR015943">
    <property type="entry name" value="WD40/YVTN_repeat-like_dom_sf"/>
</dbReference>
<reference evidence="3 4" key="1">
    <citation type="submission" date="2014-01" db="EMBL/GenBank/DDBJ databases">
        <title>Actinotalea ferrariae CF5-4.</title>
        <authorList>
            <person name="Chen F."/>
            <person name="Li Y."/>
            <person name="Wang G."/>
        </authorList>
    </citation>
    <scope>NUCLEOTIDE SEQUENCE [LARGE SCALE GENOMIC DNA]</scope>
    <source>
        <strain evidence="3 4">CF5-4</strain>
    </source>
</reference>
<dbReference type="PANTHER" id="PTHR34512:SF30">
    <property type="entry name" value="OUTER MEMBRANE PROTEIN ASSEMBLY FACTOR BAMB"/>
    <property type="match status" value="1"/>
</dbReference>
<accession>A0A021VXC9</accession>
<dbReference type="Gene3D" id="2.130.10.10">
    <property type="entry name" value="YVTN repeat-like/Quinoprotein amine dehydrogenase"/>
    <property type="match status" value="1"/>
</dbReference>
<feature type="compositionally biased region" description="Acidic residues" evidence="1">
    <location>
        <begin position="11"/>
        <end position="25"/>
    </location>
</feature>
<feature type="compositionally biased region" description="Gly residues" evidence="1">
    <location>
        <begin position="26"/>
        <end position="39"/>
    </location>
</feature>
<gene>
    <name evidence="3" type="ORF">N866_18570</name>
</gene>
<dbReference type="RefSeq" id="WP_034225268.1">
    <property type="nucleotide sequence ID" value="NZ_AXCW01000071.1"/>
</dbReference>